<dbReference type="EMBL" id="JARJLG010000250">
    <property type="protein sequence ID" value="KAJ7723198.1"/>
    <property type="molecule type" value="Genomic_DNA"/>
</dbReference>
<keyword evidence="2" id="KW-1185">Reference proteome</keyword>
<protein>
    <submittedName>
        <fullName evidence="1">Uncharacterized protein</fullName>
    </submittedName>
</protein>
<comment type="caution">
    <text evidence="1">The sequence shown here is derived from an EMBL/GenBank/DDBJ whole genome shotgun (WGS) entry which is preliminary data.</text>
</comment>
<proteinExistence type="predicted"/>
<sequence>MMSRTRSRLCEELSTISTENPTMGSLNSLPYLESSRRRCELIHQLFSYIAKRRDNVLPLSKPYIDKQGRSHDSAPIPKGQIVYISIAADKLEPLDHIPDVVSGLSVFPG</sequence>
<gene>
    <name evidence="1" type="ORF">DFH07DRAFT_282582</name>
</gene>
<reference evidence="1" key="1">
    <citation type="submission" date="2023-03" db="EMBL/GenBank/DDBJ databases">
        <title>Massive genome expansion in bonnet fungi (Mycena s.s.) driven by repeated elements and novel gene families across ecological guilds.</title>
        <authorList>
            <consortium name="Lawrence Berkeley National Laboratory"/>
            <person name="Harder C.B."/>
            <person name="Miyauchi S."/>
            <person name="Viragh M."/>
            <person name="Kuo A."/>
            <person name="Thoen E."/>
            <person name="Andreopoulos B."/>
            <person name="Lu D."/>
            <person name="Skrede I."/>
            <person name="Drula E."/>
            <person name="Henrissat B."/>
            <person name="Morin E."/>
            <person name="Kohler A."/>
            <person name="Barry K."/>
            <person name="LaButti K."/>
            <person name="Morin E."/>
            <person name="Salamov A."/>
            <person name="Lipzen A."/>
            <person name="Mereny Z."/>
            <person name="Hegedus B."/>
            <person name="Baldrian P."/>
            <person name="Stursova M."/>
            <person name="Weitz H."/>
            <person name="Taylor A."/>
            <person name="Grigoriev I.V."/>
            <person name="Nagy L.G."/>
            <person name="Martin F."/>
            <person name="Kauserud H."/>
        </authorList>
    </citation>
    <scope>NUCLEOTIDE SEQUENCE</scope>
    <source>
        <strain evidence="1">CBHHK188m</strain>
    </source>
</reference>
<evidence type="ECO:0000313" key="1">
    <source>
        <dbReference type="EMBL" id="KAJ7723198.1"/>
    </source>
</evidence>
<dbReference type="AlphaFoldDB" id="A0AAD7MMP8"/>
<organism evidence="1 2">
    <name type="scientific">Mycena maculata</name>
    <dbReference type="NCBI Taxonomy" id="230809"/>
    <lineage>
        <taxon>Eukaryota</taxon>
        <taxon>Fungi</taxon>
        <taxon>Dikarya</taxon>
        <taxon>Basidiomycota</taxon>
        <taxon>Agaricomycotina</taxon>
        <taxon>Agaricomycetes</taxon>
        <taxon>Agaricomycetidae</taxon>
        <taxon>Agaricales</taxon>
        <taxon>Marasmiineae</taxon>
        <taxon>Mycenaceae</taxon>
        <taxon>Mycena</taxon>
    </lineage>
</organism>
<accession>A0AAD7MMP8</accession>
<dbReference type="Proteomes" id="UP001215280">
    <property type="component" value="Unassembled WGS sequence"/>
</dbReference>
<evidence type="ECO:0000313" key="2">
    <source>
        <dbReference type="Proteomes" id="UP001215280"/>
    </source>
</evidence>
<name>A0AAD7MMP8_9AGAR</name>